<reference evidence="1" key="1">
    <citation type="submission" date="2023-03" db="EMBL/GenBank/DDBJ databases">
        <title>Chromosome-level genomes of two armyworms, Mythimna separata and Mythimna loreyi, provide insights into the biosynthesis and reception of sex pheromones.</title>
        <authorList>
            <person name="Zhao H."/>
        </authorList>
    </citation>
    <scope>NUCLEOTIDE SEQUENCE</scope>
    <source>
        <strain evidence="1">BeijingLab</strain>
    </source>
</reference>
<comment type="caution">
    <text evidence="1">The sequence shown here is derived from an EMBL/GenBank/DDBJ whole genome shotgun (WGS) entry which is preliminary data.</text>
</comment>
<proteinExistence type="predicted"/>
<name>A0ACC2QEV3_9NEOP</name>
<evidence type="ECO:0000313" key="2">
    <source>
        <dbReference type="Proteomes" id="UP001231649"/>
    </source>
</evidence>
<evidence type="ECO:0000313" key="1">
    <source>
        <dbReference type="EMBL" id="KAJ8715335.1"/>
    </source>
</evidence>
<sequence>MRSLLLLFVLHLLGAWCVRADRYHPASPAGRAAAINHAETESAFWINEAQEAIAKRLKRTESVKKARNVVMFLGDGMSVPTLAAARTLLGQRRHATGEEARMHFETFPTVGMVKTYCADAQIADSACTATAYLCGVKSAYGAIGVNAGVKRRDCEASRDGARHVQSIAEWALADGRDAGIVTTTRITHASPAGVYAKVADRNWEYNQPLEDLGFDTERCPDIALQLIHKHPGNKLKVILGGGRRNLLPDDVLDEEDMPGFRTDKRNLINEWKQDKIDRGVSHGYIWNRDQLLEANSTLPEYLLGLFENNHLQYNMQRNNKTEPTLTELTEVAIRSLSRNEKGFFLFVEGGRIDHAHHDNLVELALDETLEMDAAVARAAEMLSEDDSLIVVTADHSHVMAFNGYSERGHDILGPSTDVDEHGKPYMTLSYTNGPGFRSHVNGNRPDVTTEDNFLKLDWESHVDVPLDSETHGGDDVAVFARGPHHSMFTGLYEQSQLPHLMAYAAGIGPGLSCCSGANAVGASVGVISIFILLSFIFIR</sequence>
<organism evidence="1 2">
    <name type="scientific">Mythimna loreyi</name>
    <dbReference type="NCBI Taxonomy" id="667449"/>
    <lineage>
        <taxon>Eukaryota</taxon>
        <taxon>Metazoa</taxon>
        <taxon>Ecdysozoa</taxon>
        <taxon>Arthropoda</taxon>
        <taxon>Hexapoda</taxon>
        <taxon>Insecta</taxon>
        <taxon>Pterygota</taxon>
        <taxon>Neoptera</taxon>
        <taxon>Endopterygota</taxon>
        <taxon>Lepidoptera</taxon>
        <taxon>Glossata</taxon>
        <taxon>Ditrysia</taxon>
        <taxon>Noctuoidea</taxon>
        <taxon>Noctuidae</taxon>
        <taxon>Noctuinae</taxon>
        <taxon>Hadenini</taxon>
        <taxon>Mythimna</taxon>
    </lineage>
</organism>
<accession>A0ACC2QEV3</accession>
<keyword evidence="2" id="KW-1185">Reference proteome</keyword>
<dbReference type="Proteomes" id="UP001231649">
    <property type="component" value="Chromosome 17"/>
</dbReference>
<gene>
    <name evidence="1" type="ORF">PYW08_005316</name>
</gene>
<protein>
    <submittedName>
        <fullName evidence="1">Uncharacterized protein</fullName>
    </submittedName>
</protein>
<dbReference type="EMBL" id="CM056793">
    <property type="protein sequence ID" value="KAJ8715335.1"/>
    <property type="molecule type" value="Genomic_DNA"/>
</dbReference>